<comment type="catalytic activity">
    <reaction evidence="3">
        <text>uridine(1911/1915/1917) in 23S rRNA = pseudouridine(1911/1915/1917) in 23S rRNA</text>
        <dbReference type="Rhea" id="RHEA:42524"/>
        <dbReference type="Rhea" id="RHEA-COMP:10097"/>
        <dbReference type="Rhea" id="RHEA-COMP:10098"/>
        <dbReference type="ChEBI" id="CHEBI:65314"/>
        <dbReference type="ChEBI" id="CHEBI:65315"/>
        <dbReference type="EC" id="5.4.99.23"/>
    </reaction>
</comment>
<accession>A0A840I5S0</accession>
<evidence type="ECO:0000256" key="3">
    <source>
        <dbReference type="ARBA" id="ARBA00036882"/>
    </source>
</evidence>
<name>A0A840I5S0_9PROT</name>
<dbReference type="GO" id="GO:0003723">
    <property type="term" value="F:RNA binding"/>
    <property type="evidence" value="ECO:0007669"/>
    <property type="project" value="UniProtKB-KW"/>
</dbReference>
<sequence>MSETRTFEADETARGERVDRWLTAQLAPLTRTRVKAMIEGGAMSVNGAVHTDPSAKLKGGEAIVVTPPPVEDPEPQPEDIALDVLFEDAHLIVLDKPAGLVVHPAAGNWTGTLVNALLHHCAGSLSGIGGVARPGIVHRLDKDTSGVMVVAKTDEAHQGLTQLWQAHDVERAYLAVCHGSPRPSVGTIELPLRRAAGDKRKQAVARWDDEGAREAITHFRRLEGYGAGRAKLPGETVASLVECRLETGRTHQIRVHMAHVGHPLVGDQTYGRSGLAGLRPEDEPAERALKTVAGFKRQALHAAVLGFEHPVTGEDLRFETAPPGDFRALTEALSAL</sequence>
<dbReference type="EC" id="5.4.99.-" evidence="6"/>
<proteinExistence type="inferred from homology"/>
<dbReference type="Pfam" id="PF00849">
    <property type="entry name" value="PseudoU_synth_2"/>
    <property type="match status" value="1"/>
</dbReference>
<organism evidence="8 9">
    <name type="scientific">Parvularcula dongshanensis</name>
    <dbReference type="NCBI Taxonomy" id="1173995"/>
    <lineage>
        <taxon>Bacteria</taxon>
        <taxon>Pseudomonadati</taxon>
        <taxon>Pseudomonadota</taxon>
        <taxon>Alphaproteobacteria</taxon>
        <taxon>Parvularculales</taxon>
        <taxon>Parvularculaceae</taxon>
        <taxon>Parvularcula</taxon>
    </lineage>
</organism>
<dbReference type="InterPro" id="IPR006225">
    <property type="entry name" value="PsdUridine_synth_RluC/D"/>
</dbReference>
<dbReference type="Proteomes" id="UP000563524">
    <property type="component" value="Unassembled WGS sequence"/>
</dbReference>
<dbReference type="Gene3D" id="3.10.290.10">
    <property type="entry name" value="RNA-binding S4 domain"/>
    <property type="match status" value="1"/>
</dbReference>
<comment type="similarity">
    <text evidence="1 6">Belongs to the pseudouridine synthase RluA family.</text>
</comment>
<dbReference type="PROSITE" id="PS50889">
    <property type="entry name" value="S4"/>
    <property type="match status" value="1"/>
</dbReference>
<keyword evidence="2 6" id="KW-0413">Isomerase</keyword>
<dbReference type="CDD" id="cd02869">
    <property type="entry name" value="PseudoU_synth_RluA_like"/>
    <property type="match status" value="1"/>
</dbReference>
<evidence type="ECO:0000256" key="1">
    <source>
        <dbReference type="ARBA" id="ARBA00010876"/>
    </source>
</evidence>
<comment type="caution">
    <text evidence="8">The sequence shown here is derived from an EMBL/GenBank/DDBJ whole genome shotgun (WGS) entry which is preliminary data.</text>
</comment>
<evidence type="ECO:0000256" key="2">
    <source>
        <dbReference type="ARBA" id="ARBA00023235"/>
    </source>
</evidence>
<keyword evidence="5" id="KW-0694">RNA-binding</keyword>
<dbReference type="PANTHER" id="PTHR21600">
    <property type="entry name" value="MITOCHONDRIAL RNA PSEUDOURIDINE SYNTHASE"/>
    <property type="match status" value="1"/>
</dbReference>
<dbReference type="InterPro" id="IPR020103">
    <property type="entry name" value="PsdUridine_synth_cat_dom_sf"/>
</dbReference>
<evidence type="ECO:0000313" key="8">
    <source>
        <dbReference type="EMBL" id="MBB4660157.1"/>
    </source>
</evidence>
<dbReference type="InterPro" id="IPR050188">
    <property type="entry name" value="RluA_PseudoU_synthase"/>
</dbReference>
<comment type="function">
    <text evidence="6">Responsible for synthesis of pseudouridine from uracil.</text>
</comment>
<dbReference type="RefSeq" id="WP_183819455.1">
    <property type="nucleotide sequence ID" value="NZ_JACHOB010000006.1"/>
</dbReference>
<reference evidence="8 9" key="1">
    <citation type="submission" date="2020-08" db="EMBL/GenBank/DDBJ databases">
        <title>Genomic Encyclopedia of Type Strains, Phase IV (KMG-IV): sequencing the most valuable type-strain genomes for metagenomic binning, comparative biology and taxonomic classification.</title>
        <authorList>
            <person name="Goeker M."/>
        </authorList>
    </citation>
    <scope>NUCLEOTIDE SEQUENCE [LARGE SCALE GENOMIC DNA]</scope>
    <source>
        <strain evidence="8 9">DSM 102850</strain>
    </source>
</reference>
<comment type="catalytic activity">
    <reaction evidence="6">
        <text>a uridine in RNA = a pseudouridine in RNA</text>
        <dbReference type="Rhea" id="RHEA:48348"/>
        <dbReference type="Rhea" id="RHEA-COMP:12068"/>
        <dbReference type="Rhea" id="RHEA-COMP:12069"/>
        <dbReference type="ChEBI" id="CHEBI:65314"/>
        <dbReference type="ChEBI" id="CHEBI:65315"/>
    </reaction>
</comment>
<dbReference type="InterPro" id="IPR006224">
    <property type="entry name" value="PsdUridine_synth_RluA-like_CS"/>
</dbReference>
<dbReference type="GO" id="GO:0160140">
    <property type="term" value="F:23S rRNA pseudouridine(1911/1915/1917) synthase activity"/>
    <property type="evidence" value="ECO:0007669"/>
    <property type="project" value="UniProtKB-EC"/>
</dbReference>
<dbReference type="GO" id="GO:0000455">
    <property type="term" value="P:enzyme-directed rRNA pseudouridine synthesis"/>
    <property type="evidence" value="ECO:0007669"/>
    <property type="project" value="TreeGrafter"/>
</dbReference>
<dbReference type="SUPFAM" id="SSF55174">
    <property type="entry name" value="Alpha-L RNA-binding motif"/>
    <property type="match status" value="1"/>
</dbReference>
<evidence type="ECO:0000256" key="4">
    <source>
        <dbReference type="PIRSR" id="PIRSR606225-1"/>
    </source>
</evidence>
<dbReference type="Gene3D" id="3.30.2350.10">
    <property type="entry name" value="Pseudouridine synthase"/>
    <property type="match status" value="1"/>
</dbReference>
<dbReference type="EMBL" id="JACHOB010000006">
    <property type="protein sequence ID" value="MBB4660157.1"/>
    <property type="molecule type" value="Genomic_DNA"/>
</dbReference>
<evidence type="ECO:0000259" key="7">
    <source>
        <dbReference type="Pfam" id="PF00849"/>
    </source>
</evidence>
<feature type="domain" description="Pseudouridine synthase RsuA/RluA-like" evidence="7">
    <location>
        <begin position="90"/>
        <end position="259"/>
    </location>
</feature>
<dbReference type="PANTHER" id="PTHR21600:SF44">
    <property type="entry name" value="RIBOSOMAL LARGE SUBUNIT PSEUDOURIDINE SYNTHASE D"/>
    <property type="match status" value="1"/>
</dbReference>
<dbReference type="NCBIfam" id="TIGR00005">
    <property type="entry name" value="rluA_subfam"/>
    <property type="match status" value="1"/>
</dbReference>
<dbReference type="InterPro" id="IPR036986">
    <property type="entry name" value="S4_RNA-bd_sf"/>
</dbReference>
<keyword evidence="9" id="KW-1185">Reference proteome</keyword>
<dbReference type="CDD" id="cd00165">
    <property type="entry name" value="S4"/>
    <property type="match status" value="1"/>
</dbReference>
<evidence type="ECO:0000256" key="5">
    <source>
        <dbReference type="PROSITE-ProRule" id="PRU00182"/>
    </source>
</evidence>
<evidence type="ECO:0000313" key="9">
    <source>
        <dbReference type="Proteomes" id="UP000563524"/>
    </source>
</evidence>
<feature type="active site" evidence="4">
    <location>
        <position position="141"/>
    </location>
</feature>
<dbReference type="PROSITE" id="PS01129">
    <property type="entry name" value="PSI_RLU"/>
    <property type="match status" value="1"/>
</dbReference>
<evidence type="ECO:0000256" key="6">
    <source>
        <dbReference type="RuleBase" id="RU362028"/>
    </source>
</evidence>
<dbReference type="InterPro" id="IPR006145">
    <property type="entry name" value="PsdUridine_synth_RsuA/RluA"/>
</dbReference>
<gene>
    <name evidence="8" type="ORF">GGQ59_002701</name>
</gene>
<dbReference type="AlphaFoldDB" id="A0A840I5S0"/>
<dbReference type="SUPFAM" id="SSF55120">
    <property type="entry name" value="Pseudouridine synthase"/>
    <property type="match status" value="1"/>
</dbReference>
<protein>
    <recommendedName>
        <fullName evidence="6">Pseudouridine synthase</fullName>
        <ecNumber evidence="6">5.4.99.-</ecNumber>
    </recommendedName>
</protein>